<dbReference type="Proteomes" id="UP000177515">
    <property type="component" value="Plasmid unnamed1"/>
</dbReference>
<evidence type="ECO:0008006" key="3">
    <source>
        <dbReference type="Google" id="ProtNLM"/>
    </source>
</evidence>
<sequence length="236" mass="25463">MNDTNDSRLRVALQAGSIPMRRAPLLGPDFLGADDAERYAIYTEPQDAPGRAELLATLRAKLARDATTLPWTGEPMLGETLEDEDWSVGVAEEVSLSSDDLDEVVGQIVNYRLILTRDLDPIGFCTFAINLDDYGALFATLCEAWIEGPYRDAGLGLGFMQQMADAIYAAVAELDDRLAGGPALELDIAIGRELSTGTVESLLQACLEILGERFQSPELSGAPRLSSIRLGSLAIN</sequence>
<protein>
    <recommendedName>
        <fullName evidence="3">YecA family protein</fullName>
    </recommendedName>
</protein>
<reference evidence="1 2" key="1">
    <citation type="submission" date="2016-10" db="EMBL/GenBank/DDBJ databases">
        <title>Complete genome sequences of three Cupriavidus strains isolated from various Malaysian environments.</title>
        <authorList>
            <person name="Abdullah A.A.-A."/>
            <person name="Shafie N.A.H."/>
            <person name="Lau N.S."/>
        </authorList>
    </citation>
    <scope>NUCLEOTIDE SEQUENCE [LARGE SCALE GENOMIC DNA]</scope>
    <source>
        <strain evidence="1 2">USMAA1020</strain>
        <plasmid evidence="1 2">unnamed1</plasmid>
    </source>
</reference>
<keyword evidence="2" id="KW-1185">Reference proteome</keyword>
<accession>A0A1D9IGK9</accession>
<name>A0A1D9IGK9_9BURK</name>
<evidence type="ECO:0000313" key="2">
    <source>
        <dbReference type="Proteomes" id="UP000177515"/>
    </source>
</evidence>
<dbReference type="RefSeq" id="WP_071073778.1">
    <property type="nucleotide sequence ID" value="NZ_CP017756.1"/>
</dbReference>
<keyword evidence="1" id="KW-0614">Plasmid</keyword>
<evidence type="ECO:0000313" key="1">
    <source>
        <dbReference type="EMBL" id="AOZ11165.1"/>
    </source>
</evidence>
<organism evidence="1 2">
    <name type="scientific">Cupriavidus malaysiensis</name>
    <dbReference type="NCBI Taxonomy" id="367825"/>
    <lineage>
        <taxon>Bacteria</taxon>
        <taxon>Pseudomonadati</taxon>
        <taxon>Pseudomonadota</taxon>
        <taxon>Betaproteobacteria</taxon>
        <taxon>Burkholderiales</taxon>
        <taxon>Burkholderiaceae</taxon>
        <taxon>Cupriavidus</taxon>
    </lineage>
</organism>
<geneLocation type="plasmid" evidence="1 2">
    <name>unnamed1</name>
</geneLocation>
<dbReference type="EMBL" id="CP017756">
    <property type="protein sequence ID" value="AOZ11165.1"/>
    <property type="molecule type" value="Genomic_DNA"/>
</dbReference>
<proteinExistence type="predicted"/>
<gene>
    <name evidence="1" type="ORF">BKK80_35005</name>
</gene>